<comment type="caution">
    <text evidence="3">The sequence shown here is derived from an EMBL/GenBank/DDBJ whole genome shotgun (WGS) entry which is preliminary data.</text>
</comment>
<dbReference type="Gene3D" id="2.60.40.1880">
    <property type="entry name" value="Invasion associated locus B (IalB) protein"/>
    <property type="match status" value="1"/>
</dbReference>
<evidence type="ECO:0000256" key="1">
    <source>
        <dbReference type="SAM" id="MobiDB-lite"/>
    </source>
</evidence>
<feature type="compositionally biased region" description="Low complexity" evidence="1">
    <location>
        <begin position="24"/>
        <end position="38"/>
    </location>
</feature>
<feature type="chain" id="PRO_5047414345" evidence="2">
    <location>
        <begin position="24"/>
        <end position="222"/>
    </location>
</feature>
<evidence type="ECO:0000313" key="4">
    <source>
        <dbReference type="Proteomes" id="UP001237448"/>
    </source>
</evidence>
<accession>A0ABU0FEB0</accession>
<dbReference type="EMBL" id="JAUSVK010000001">
    <property type="protein sequence ID" value="MDQ0392944.1"/>
    <property type="molecule type" value="Genomic_DNA"/>
</dbReference>
<dbReference type="InterPro" id="IPR010642">
    <property type="entry name" value="Invasion_prot_B"/>
</dbReference>
<sequence>MRNYLIAGLTAALMASGATSALAQDQPAAAPGAAQGTNQPPPPPFPQPDWTKVCAQLPSGKQGCQTLRDLRAPNGQPVLTVQLNQVKGDKPSLTVSVLPGMVLQVGARVRVDDQTLDTAKYKICYGTFCAAEMPLTDGNIAAMKKGKKLIVQVVSIQGQALAFPVSLDGFDKVFDGQGIDAQTYQANQQAYEKKLQDIFQAAEKAAGQQAPAAPSAPAAPAN</sequence>
<protein>
    <submittedName>
        <fullName evidence="3">Invasion protein IalB</fullName>
    </submittedName>
</protein>
<reference evidence="3 4" key="1">
    <citation type="submission" date="2023-07" db="EMBL/GenBank/DDBJ databases">
        <title>Genomic Encyclopedia of Type Strains, Phase IV (KMG-IV): sequencing the most valuable type-strain genomes for metagenomic binning, comparative biology and taxonomic classification.</title>
        <authorList>
            <person name="Goeker M."/>
        </authorList>
    </citation>
    <scope>NUCLEOTIDE SEQUENCE [LARGE SCALE GENOMIC DNA]</scope>
    <source>
        <strain evidence="3 4">DSM 5896</strain>
    </source>
</reference>
<dbReference type="InterPro" id="IPR038696">
    <property type="entry name" value="IalB_sf"/>
</dbReference>
<name>A0ABU0FEB0_9HYPH</name>
<proteinExistence type="predicted"/>
<feature type="region of interest" description="Disordered" evidence="1">
    <location>
        <begin position="24"/>
        <end position="48"/>
    </location>
</feature>
<keyword evidence="4" id="KW-1185">Reference proteome</keyword>
<keyword evidence="2" id="KW-0732">Signal</keyword>
<evidence type="ECO:0000313" key="3">
    <source>
        <dbReference type="EMBL" id="MDQ0392944.1"/>
    </source>
</evidence>
<gene>
    <name evidence="3" type="ORF">J3R73_002736</name>
</gene>
<feature type="signal peptide" evidence="2">
    <location>
        <begin position="1"/>
        <end position="23"/>
    </location>
</feature>
<dbReference type="RefSeq" id="WP_307427621.1">
    <property type="nucleotide sequence ID" value="NZ_JAUSVK010000001.1"/>
</dbReference>
<organism evidence="3 4">
    <name type="scientific">Labrys monachus</name>
    <dbReference type="NCBI Taxonomy" id="217067"/>
    <lineage>
        <taxon>Bacteria</taxon>
        <taxon>Pseudomonadati</taxon>
        <taxon>Pseudomonadota</taxon>
        <taxon>Alphaproteobacteria</taxon>
        <taxon>Hyphomicrobiales</taxon>
        <taxon>Xanthobacteraceae</taxon>
        <taxon>Labrys</taxon>
    </lineage>
</organism>
<dbReference type="Proteomes" id="UP001237448">
    <property type="component" value="Unassembled WGS sequence"/>
</dbReference>
<dbReference type="Pfam" id="PF06776">
    <property type="entry name" value="IalB"/>
    <property type="match status" value="1"/>
</dbReference>
<evidence type="ECO:0000256" key="2">
    <source>
        <dbReference type="SAM" id="SignalP"/>
    </source>
</evidence>